<accession>A0A6N2K8I3</accession>
<proteinExistence type="predicted"/>
<dbReference type="AlphaFoldDB" id="A0A6N2K8I3"/>
<sequence length="454" mass="51332">MAMRELVTRGATGAEKYVGIAPEDAKAILTLHLALHERLTTYGRLMKLERFLRFQPSHMTMLVSQGTGSRLLGSNDQYKDVGSKVKGGKQIVSNKRNKGPKAKDYIDAISNGLKYSVQDNSSNRFTGVYKDTYTARLFAVDEAYQLALYIEKQQTVNQSKSDDYNAIAISPTKEKKLLHVSKLEHEVAPESTNGDQQTVEVVQEIEERVQVIDLPIYVVHRMLSSHANSWTQEEEDWRTNIFHTRVAHKAAHLMLNLRPIILSINQTIDSTPLEVVYGLNPKIPTDITSLPLLQKTNEAVKLHARRGDPFKILKKLGTTAYLIDLPMDFQFRPIINVEDLTSGGSYHKFLVKWASKPNSEVVWLQGSDVHRLNPRLLQNYIKHYLLETSCLGREGIDACSNDQDKEVKSKVKGKKQIVSNKRKNDPKPKDYVNASSNGLKYSMKAKIPAVYVDK</sequence>
<evidence type="ECO:0000313" key="2">
    <source>
        <dbReference type="EMBL" id="VFU22259.1"/>
    </source>
</evidence>
<organism evidence="2">
    <name type="scientific">Salix viminalis</name>
    <name type="common">Common osier</name>
    <name type="synonym">Basket willow</name>
    <dbReference type="NCBI Taxonomy" id="40686"/>
    <lineage>
        <taxon>Eukaryota</taxon>
        <taxon>Viridiplantae</taxon>
        <taxon>Streptophyta</taxon>
        <taxon>Embryophyta</taxon>
        <taxon>Tracheophyta</taxon>
        <taxon>Spermatophyta</taxon>
        <taxon>Magnoliopsida</taxon>
        <taxon>eudicotyledons</taxon>
        <taxon>Gunneridae</taxon>
        <taxon>Pentapetalae</taxon>
        <taxon>rosids</taxon>
        <taxon>fabids</taxon>
        <taxon>Malpighiales</taxon>
        <taxon>Salicaceae</taxon>
        <taxon>Saliceae</taxon>
        <taxon>Salix</taxon>
    </lineage>
</organism>
<evidence type="ECO:0000256" key="1">
    <source>
        <dbReference type="SAM" id="MobiDB-lite"/>
    </source>
</evidence>
<dbReference type="SUPFAM" id="SSF54160">
    <property type="entry name" value="Chromo domain-like"/>
    <property type="match status" value="1"/>
</dbReference>
<dbReference type="InterPro" id="IPR016197">
    <property type="entry name" value="Chromo-like_dom_sf"/>
</dbReference>
<protein>
    <recommendedName>
        <fullName evidence="3">Chromo domain-containing protein</fullName>
    </recommendedName>
</protein>
<name>A0A6N2K8I3_SALVM</name>
<gene>
    <name evidence="2" type="ORF">SVIM_LOCUS22620</name>
</gene>
<dbReference type="EMBL" id="CAADRP010000058">
    <property type="protein sequence ID" value="VFU22259.1"/>
    <property type="molecule type" value="Genomic_DNA"/>
</dbReference>
<evidence type="ECO:0008006" key="3">
    <source>
        <dbReference type="Google" id="ProtNLM"/>
    </source>
</evidence>
<feature type="region of interest" description="Disordered" evidence="1">
    <location>
        <begin position="407"/>
        <end position="435"/>
    </location>
</feature>
<reference evidence="2" key="1">
    <citation type="submission" date="2019-03" db="EMBL/GenBank/DDBJ databases">
        <authorList>
            <person name="Mank J."/>
            <person name="Almeida P."/>
        </authorList>
    </citation>
    <scope>NUCLEOTIDE SEQUENCE</scope>
    <source>
        <strain evidence="2">78183</strain>
    </source>
</reference>